<dbReference type="InterPro" id="IPR043777">
    <property type="entry name" value="DUF5719"/>
</dbReference>
<feature type="region of interest" description="Disordered" evidence="1">
    <location>
        <begin position="49"/>
        <end position="158"/>
    </location>
</feature>
<dbReference type="AlphaFoldDB" id="A0A1E7KNL3"/>
<keyword evidence="4" id="KW-1185">Reference proteome</keyword>
<gene>
    <name evidence="3" type="ORF">AN216_03165</name>
</gene>
<dbReference type="PATRIC" id="fig|1075402.3.peg.3264"/>
<evidence type="ECO:0000256" key="1">
    <source>
        <dbReference type="SAM" id="MobiDB-lite"/>
    </source>
</evidence>
<dbReference type="STRING" id="1075402.AN216_03165"/>
<dbReference type="EMBL" id="LJGU01000097">
    <property type="protein sequence ID" value="OEV05474.1"/>
    <property type="molecule type" value="Genomic_DNA"/>
</dbReference>
<comment type="caution">
    <text evidence="3">The sequence shown here is derived from an EMBL/GenBank/DDBJ whole genome shotgun (WGS) entry which is preliminary data.</text>
</comment>
<organism evidence="3 4">
    <name type="scientific">Streptomyces oceani</name>
    <dbReference type="NCBI Taxonomy" id="1075402"/>
    <lineage>
        <taxon>Bacteria</taxon>
        <taxon>Bacillati</taxon>
        <taxon>Actinomycetota</taxon>
        <taxon>Actinomycetes</taxon>
        <taxon>Kitasatosporales</taxon>
        <taxon>Streptomycetaceae</taxon>
        <taxon>Streptomyces</taxon>
    </lineage>
</organism>
<proteinExistence type="predicted"/>
<accession>A0A1E7KNL3</accession>
<reference evidence="3 4" key="1">
    <citation type="journal article" date="2016" name="Front. Microbiol.">
        <title>Comparative Genomics Analysis of Streptomyces Species Reveals Their Adaptation to the Marine Environment and Their Diversity at the Genomic Level.</title>
        <authorList>
            <person name="Tian X."/>
            <person name="Zhang Z."/>
            <person name="Yang T."/>
            <person name="Chen M."/>
            <person name="Li J."/>
            <person name="Chen F."/>
            <person name="Yang J."/>
            <person name="Li W."/>
            <person name="Zhang B."/>
            <person name="Zhang Z."/>
            <person name="Wu J."/>
            <person name="Zhang C."/>
            <person name="Long L."/>
            <person name="Xiao J."/>
        </authorList>
    </citation>
    <scope>NUCLEOTIDE SEQUENCE [LARGE SCALE GENOMIC DNA]</scope>
    <source>
        <strain evidence="3 4">SCSIO 02100</strain>
    </source>
</reference>
<protein>
    <recommendedName>
        <fullName evidence="5">Secreted protein</fullName>
    </recommendedName>
</protein>
<evidence type="ECO:0008006" key="5">
    <source>
        <dbReference type="Google" id="ProtNLM"/>
    </source>
</evidence>
<feature type="region of interest" description="Disordered" evidence="1">
    <location>
        <begin position="495"/>
        <end position="518"/>
    </location>
</feature>
<sequence>MNRSTLSLIGAVTALAAVTGIGAVTAPGGEPTTDGAAAKRLPVERSTLACPQPSDSALAETDYAAFTPKGKSDEKGNAALSPAEPADPGDPKGKDEQDDKGDEDDKDRGQEDSESKDRSDKPVLSLEQPGQPVTASTQRADAPALTGTADGRFAPGWTVQQTTTVSAGDGRGLHGMSCAAPDADFWIPGASTADERRDYVHLTNPDDLAAVVDLELYDKDGAVETEAGREIIVPPGATVPVLLSTLTARQSTNVTVHVVARTGRVSAQVRALDEKLGGDWVRPSAVPGPRAVLPGIPGDATSVRLVVMAPGSKDADLRVRLAGKSGEITPAGHGTLHVRAGTTAAVDLDELTRGQAGSLVLSPSEEDDATPVVAAARVTREKGSERETAFIPATTPIQERGTAAGSRSKGSTVHLTAPDEAAKVRVTSSAGSEGGSPRTKTYTVRADTTLAVRPPAPKGGEGAFAVTVERRSGGSVYASRMLEREEDGVPMFTVQSMPDDRGTVAVPEAGPDLSVLGD</sequence>
<dbReference type="Proteomes" id="UP000176101">
    <property type="component" value="Unassembled WGS sequence"/>
</dbReference>
<dbReference type="Pfam" id="PF18986">
    <property type="entry name" value="DUF5719"/>
    <property type="match status" value="1"/>
</dbReference>
<feature type="compositionally biased region" description="Basic and acidic residues" evidence="1">
    <location>
        <begin position="106"/>
        <end position="121"/>
    </location>
</feature>
<evidence type="ECO:0000313" key="3">
    <source>
        <dbReference type="EMBL" id="OEV05474.1"/>
    </source>
</evidence>
<evidence type="ECO:0000313" key="4">
    <source>
        <dbReference type="Proteomes" id="UP000176101"/>
    </source>
</evidence>
<dbReference type="OrthoDB" id="3729011at2"/>
<feature type="signal peptide" evidence="2">
    <location>
        <begin position="1"/>
        <end position="16"/>
    </location>
</feature>
<feature type="chain" id="PRO_5039280173" description="Secreted protein" evidence="2">
    <location>
        <begin position="17"/>
        <end position="518"/>
    </location>
</feature>
<keyword evidence="2" id="KW-0732">Signal</keyword>
<evidence type="ECO:0000256" key="2">
    <source>
        <dbReference type="SAM" id="SignalP"/>
    </source>
</evidence>
<dbReference type="RefSeq" id="WP_070195036.1">
    <property type="nucleotide sequence ID" value="NZ_LJGU01000097.1"/>
</dbReference>
<name>A0A1E7KNL3_9ACTN</name>